<feature type="region of interest" description="Disordered" evidence="1">
    <location>
        <begin position="531"/>
        <end position="575"/>
    </location>
</feature>
<name>A0A135US74_9PEZI</name>
<dbReference type="STRING" id="1209931.A0A135US74"/>
<dbReference type="OrthoDB" id="4814600at2759"/>
<reference evidence="2 3" key="1">
    <citation type="submission" date="2014-02" db="EMBL/GenBank/DDBJ databases">
        <title>The genome sequence of Colletotrichum salicis CBS 607.94.</title>
        <authorList>
            <person name="Baroncelli R."/>
            <person name="Thon M.R."/>
        </authorList>
    </citation>
    <scope>NUCLEOTIDE SEQUENCE [LARGE SCALE GENOMIC DNA]</scope>
    <source>
        <strain evidence="2 3">CBS 607.94</strain>
    </source>
</reference>
<sequence>MTIRGAQHRKRHASESEDSIPGRKRAKHYVPPRLAAPAAASKRMPRSIDKRRPTRVLRVRSRRAMSVTNPGIRPPKPTRVDYFPEISQHRMVTLSRNPADIQAETDASYNLAKISDLKPSMSVQEKLFLGIRMGLQRRDEVQTVYQQTRDRESRNNAIALGGIELTDHALALPISLRQNLNETISDIEISTQRLTDHIGTRMPFIKEASGRLTAALRPCVKTLHTTQGLVARRRPDQIMNTEWQDSCNTMSMNMSFSAFQARSMRLNGYRRRAIQWIHFQRVGDSPKPFPGPPLDDDTAENNPPSSTTEMFFEHGRKHELSLVELDITDINGAKRRWICIEIAQPLAQVRGPAPIELTPMPQSFIKIAMPAENVLELPGTRQHMPIEKEQPNENHPPQLGDFEKLTIGDSARSREDVKMRLRVCRNGMPIFVTGSKKGHIPDSSPFADFLSAPDVTGLPWKETDKRVGKNTVLLRKREFWQRFFSAAEIDKERWASLQDAMARDECIVDITFKDQWQEFAPVVQASLSKWAPFQPQSPQSAHRPQTQGLNRGLHNRREGNTAPPRSSGLRNEVRW</sequence>
<dbReference type="Proteomes" id="UP000070121">
    <property type="component" value="Unassembled WGS sequence"/>
</dbReference>
<feature type="compositionally biased region" description="Basic residues" evidence="1">
    <location>
        <begin position="1"/>
        <end position="12"/>
    </location>
</feature>
<evidence type="ECO:0000256" key="1">
    <source>
        <dbReference type="SAM" id="MobiDB-lite"/>
    </source>
</evidence>
<feature type="region of interest" description="Disordered" evidence="1">
    <location>
        <begin position="284"/>
        <end position="307"/>
    </location>
</feature>
<accession>A0A135US74</accession>
<proteinExistence type="predicted"/>
<protein>
    <submittedName>
        <fullName evidence="2">Uncharacterized protein</fullName>
    </submittedName>
</protein>
<feature type="region of interest" description="Disordered" evidence="1">
    <location>
        <begin position="1"/>
        <end position="50"/>
    </location>
</feature>
<comment type="caution">
    <text evidence="2">The sequence shown here is derived from an EMBL/GenBank/DDBJ whole genome shotgun (WGS) entry which is preliminary data.</text>
</comment>
<dbReference type="AlphaFoldDB" id="A0A135US74"/>
<organism evidence="2 3">
    <name type="scientific">Colletotrichum salicis</name>
    <dbReference type="NCBI Taxonomy" id="1209931"/>
    <lineage>
        <taxon>Eukaryota</taxon>
        <taxon>Fungi</taxon>
        <taxon>Dikarya</taxon>
        <taxon>Ascomycota</taxon>
        <taxon>Pezizomycotina</taxon>
        <taxon>Sordariomycetes</taxon>
        <taxon>Hypocreomycetidae</taxon>
        <taxon>Glomerellales</taxon>
        <taxon>Glomerellaceae</taxon>
        <taxon>Colletotrichum</taxon>
        <taxon>Colletotrichum acutatum species complex</taxon>
    </lineage>
</organism>
<evidence type="ECO:0000313" key="2">
    <source>
        <dbReference type="EMBL" id="KXH63265.1"/>
    </source>
</evidence>
<evidence type="ECO:0000313" key="3">
    <source>
        <dbReference type="Proteomes" id="UP000070121"/>
    </source>
</evidence>
<dbReference type="EMBL" id="JFFI01001102">
    <property type="protein sequence ID" value="KXH63265.1"/>
    <property type="molecule type" value="Genomic_DNA"/>
</dbReference>
<keyword evidence="3" id="KW-1185">Reference proteome</keyword>
<feature type="compositionally biased region" description="Polar residues" evidence="1">
    <location>
        <begin position="534"/>
        <end position="549"/>
    </location>
</feature>
<gene>
    <name evidence="2" type="ORF">CSAL01_11781</name>
</gene>